<dbReference type="EMBL" id="CP165623">
    <property type="protein sequence ID" value="XDV05021.1"/>
    <property type="molecule type" value="Genomic_DNA"/>
</dbReference>
<dbReference type="Pfam" id="PF00419">
    <property type="entry name" value="Fimbrial"/>
    <property type="match status" value="1"/>
</dbReference>
<sequence>MRWLTGLFFLMLVQAVSATECRVNGGAWYNADTTLFGAYVSVAADLATDKVSLADYTLECHSGNVLYNETISTAQDAVMLYPGYGHLAGGLRVNQDYPIPVPGGIVLSVQNNYEPPVTVRGEPYLKITRAPGKYVQIRSGDQIAAVKYQVVTRFNALEVNRFDFWLRLYAKNSLNLSPSTCTLNDDKPIDIDFEAVESLSVTENNPFSTPNKRSFAMSMSCPDLGITTPVDISLIGMASSFNSNGLLLSNPDLAVVAYRTTTHQMIPPGGSFSGTITNSFGVDYVTFALVRKPGSFPAEGPFTGSATLVMSVP</sequence>
<evidence type="ECO:0000259" key="2">
    <source>
        <dbReference type="Pfam" id="PF00419"/>
    </source>
</evidence>
<name>A0AB39WU98_9PSED</name>
<gene>
    <name evidence="3" type="ORF">AB3G35_18350</name>
</gene>
<dbReference type="AlphaFoldDB" id="A0AB39WU98"/>
<dbReference type="RefSeq" id="WP_134048998.1">
    <property type="nucleotide sequence ID" value="NZ_CP165623.1"/>
</dbReference>
<feature type="chain" id="PRO_5044340216" evidence="1">
    <location>
        <begin position="19"/>
        <end position="313"/>
    </location>
</feature>
<keyword evidence="1" id="KW-0732">Signal</keyword>
<dbReference type="Gene3D" id="2.60.40.1090">
    <property type="entry name" value="Fimbrial-type adhesion domain"/>
    <property type="match status" value="2"/>
</dbReference>
<protein>
    <submittedName>
        <fullName evidence="3">Fimbrial protein</fullName>
    </submittedName>
</protein>
<organism evidence="3">
    <name type="scientific">Pseudomonas sp. WC2401</name>
    <dbReference type="NCBI Taxonomy" id="3234143"/>
    <lineage>
        <taxon>Bacteria</taxon>
        <taxon>Pseudomonadati</taxon>
        <taxon>Pseudomonadota</taxon>
        <taxon>Gammaproteobacteria</taxon>
        <taxon>Pseudomonadales</taxon>
        <taxon>Pseudomonadaceae</taxon>
        <taxon>Pseudomonas</taxon>
    </lineage>
</organism>
<evidence type="ECO:0000313" key="3">
    <source>
        <dbReference type="EMBL" id="XDV05021.1"/>
    </source>
</evidence>
<dbReference type="SUPFAM" id="SSF49401">
    <property type="entry name" value="Bacterial adhesins"/>
    <property type="match status" value="1"/>
</dbReference>
<feature type="signal peptide" evidence="1">
    <location>
        <begin position="1"/>
        <end position="18"/>
    </location>
</feature>
<dbReference type="GO" id="GO:0009289">
    <property type="term" value="C:pilus"/>
    <property type="evidence" value="ECO:0007669"/>
    <property type="project" value="InterPro"/>
</dbReference>
<dbReference type="InterPro" id="IPR008966">
    <property type="entry name" value="Adhesion_dom_sf"/>
</dbReference>
<dbReference type="InterPro" id="IPR036937">
    <property type="entry name" value="Adhesion_dom_fimbrial_sf"/>
</dbReference>
<dbReference type="InterPro" id="IPR000259">
    <property type="entry name" value="Adhesion_dom_fimbrial"/>
</dbReference>
<accession>A0AB39WU98</accession>
<reference evidence="3" key="1">
    <citation type="submission" date="2024-07" db="EMBL/GenBank/DDBJ databases">
        <authorList>
            <person name="Biller S.J."/>
        </authorList>
    </citation>
    <scope>NUCLEOTIDE SEQUENCE</scope>
    <source>
        <strain evidence="3">WC2401</strain>
    </source>
</reference>
<dbReference type="GO" id="GO:0007155">
    <property type="term" value="P:cell adhesion"/>
    <property type="evidence" value="ECO:0007669"/>
    <property type="project" value="InterPro"/>
</dbReference>
<evidence type="ECO:0000256" key="1">
    <source>
        <dbReference type="SAM" id="SignalP"/>
    </source>
</evidence>
<proteinExistence type="predicted"/>
<feature type="domain" description="Fimbrial-type adhesion" evidence="2">
    <location>
        <begin position="176"/>
        <end position="311"/>
    </location>
</feature>